<keyword evidence="4" id="KW-1015">Disulfide bond</keyword>
<evidence type="ECO:0000313" key="7">
    <source>
        <dbReference type="Proteomes" id="UP000824782"/>
    </source>
</evidence>
<gene>
    <name evidence="6" type="ORF">GDO81_004360</name>
</gene>
<dbReference type="Proteomes" id="UP000824782">
    <property type="component" value="Unassembled WGS sequence"/>
</dbReference>
<evidence type="ECO:0000313" key="6">
    <source>
        <dbReference type="EMBL" id="KAG8551981.1"/>
    </source>
</evidence>
<dbReference type="Gene3D" id="2.10.70.10">
    <property type="entry name" value="Complement Module, domain 1"/>
    <property type="match status" value="1"/>
</dbReference>
<dbReference type="PANTHER" id="PTHR10500:SF0">
    <property type="entry name" value="SCO-SPONDIN-LIKE"/>
    <property type="match status" value="1"/>
</dbReference>
<keyword evidence="3" id="KW-0964">Secreted</keyword>
<proteinExistence type="inferred from homology"/>
<dbReference type="GO" id="GO:0005576">
    <property type="term" value="C:extracellular region"/>
    <property type="evidence" value="ECO:0007669"/>
    <property type="project" value="UniProtKB-SubCell"/>
</dbReference>
<feature type="signal peptide" evidence="5">
    <location>
        <begin position="1"/>
        <end position="20"/>
    </location>
</feature>
<dbReference type="InterPro" id="IPR008735">
    <property type="entry name" value="PSP94"/>
</dbReference>
<name>A0AAV6ZSG9_ENGPU</name>
<comment type="caution">
    <text evidence="6">The sequence shown here is derived from an EMBL/GenBank/DDBJ whole genome shotgun (WGS) entry which is preliminary data.</text>
</comment>
<comment type="subcellular location">
    <subcellularLocation>
        <location evidence="1">Secreted</location>
    </subcellularLocation>
</comment>
<keyword evidence="5" id="KW-0732">Signal</keyword>
<evidence type="ECO:0000256" key="3">
    <source>
        <dbReference type="ARBA" id="ARBA00022525"/>
    </source>
</evidence>
<accession>A0AAV6ZSG9</accession>
<evidence type="ECO:0000256" key="5">
    <source>
        <dbReference type="SAM" id="SignalP"/>
    </source>
</evidence>
<sequence>MKFLAAVTFGIGILVVVCDACIRSNVKLKKGETPTGCFYKSTKYPLDHKWRQNCYDCTCFKNGNYECCPAFGTPAEYDKEKCKFVFDEKECEFVLVPNEDPTVECEGYSMVL</sequence>
<dbReference type="PANTHER" id="PTHR10500">
    <property type="entry name" value="BETA-MICROSEMINOPROTEIN"/>
    <property type="match status" value="1"/>
</dbReference>
<feature type="chain" id="PRO_5043630593" description="Beta-microseminoprotein" evidence="5">
    <location>
        <begin position="21"/>
        <end position="112"/>
    </location>
</feature>
<keyword evidence="7" id="KW-1185">Reference proteome</keyword>
<protein>
    <recommendedName>
        <fullName evidence="8">Beta-microseminoprotein</fullName>
    </recommendedName>
</protein>
<comment type="similarity">
    <text evidence="2">Belongs to the beta-microseminoprotein family.</text>
</comment>
<dbReference type="Pfam" id="PF05825">
    <property type="entry name" value="PSP94"/>
    <property type="match status" value="1"/>
</dbReference>
<organism evidence="6 7">
    <name type="scientific">Engystomops pustulosus</name>
    <name type="common">Tungara frog</name>
    <name type="synonym">Physalaemus pustulosus</name>
    <dbReference type="NCBI Taxonomy" id="76066"/>
    <lineage>
        <taxon>Eukaryota</taxon>
        <taxon>Metazoa</taxon>
        <taxon>Chordata</taxon>
        <taxon>Craniata</taxon>
        <taxon>Vertebrata</taxon>
        <taxon>Euteleostomi</taxon>
        <taxon>Amphibia</taxon>
        <taxon>Batrachia</taxon>
        <taxon>Anura</taxon>
        <taxon>Neobatrachia</taxon>
        <taxon>Hyloidea</taxon>
        <taxon>Leptodactylidae</taxon>
        <taxon>Leiuperinae</taxon>
        <taxon>Engystomops</taxon>
    </lineage>
</organism>
<evidence type="ECO:0000256" key="1">
    <source>
        <dbReference type="ARBA" id="ARBA00004613"/>
    </source>
</evidence>
<dbReference type="AlphaFoldDB" id="A0AAV6ZSG9"/>
<evidence type="ECO:0008006" key="8">
    <source>
        <dbReference type="Google" id="ProtNLM"/>
    </source>
</evidence>
<evidence type="ECO:0000256" key="2">
    <source>
        <dbReference type="ARBA" id="ARBA00010352"/>
    </source>
</evidence>
<evidence type="ECO:0000256" key="4">
    <source>
        <dbReference type="ARBA" id="ARBA00023157"/>
    </source>
</evidence>
<dbReference type="EMBL" id="WNYA01000011">
    <property type="protein sequence ID" value="KAG8551981.1"/>
    <property type="molecule type" value="Genomic_DNA"/>
</dbReference>
<dbReference type="Gene3D" id="2.20.25.590">
    <property type="match status" value="1"/>
</dbReference>
<reference evidence="6" key="1">
    <citation type="thesis" date="2020" institute="ProQuest LLC" country="789 East Eisenhower Parkway, Ann Arbor, MI, USA">
        <title>Comparative Genomics and Chromosome Evolution.</title>
        <authorList>
            <person name="Mudd A.B."/>
        </authorList>
    </citation>
    <scope>NUCLEOTIDE SEQUENCE</scope>
    <source>
        <strain evidence="6">237g6f4</strain>
        <tissue evidence="6">Blood</tissue>
    </source>
</reference>